<keyword evidence="5 6" id="KW-0472">Membrane</keyword>
<organism evidence="7">
    <name type="scientific">hydrothermal vent metagenome</name>
    <dbReference type="NCBI Taxonomy" id="652676"/>
    <lineage>
        <taxon>unclassified sequences</taxon>
        <taxon>metagenomes</taxon>
        <taxon>ecological metagenomes</taxon>
    </lineage>
</organism>
<evidence type="ECO:0000313" key="7">
    <source>
        <dbReference type="EMBL" id="VAW93208.1"/>
    </source>
</evidence>
<sequence>MIAKRKEKLGIALIAVLALLVVAGILLQNPVAQDLNYHLFKDARTLFYIPNFWNVLSNILFLLVGLLGLYRTLIIKTLNIKKEIKASYILLFAGITLVAFGSGYYHLWPDNQTLVWDRLPMTIAFMALFSIIISEYISVRIGKALLLPFIILGMASVLYWYFSELNGMGDLRYYAIVQFFPMLAMPIIFIFFNSQYSNTRVYWLLLVVYIAAKVFEHFDEEIYNTLGIISGHSLKHIVVALGLYILLISYTKRTAK</sequence>
<dbReference type="EMBL" id="UOFT01000032">
    <property type="protein sequence ID" value="VAW93208.1"/>
    <property type="molecule type" value="Genomic_DNA"/>
</dbReference>
<protein>
    <submittedName>
        <fullName evidence="7">Expressed protein</fullName>
    </submittedName>
</protein>
<dbReference type="GO" id="GO:0016811">
    <property type="term" value="F:hydrolase activity, acting on carbon-nitrogen (but not peptide) bonds, in linear amides"/>
    <property type="evidence" value="ECO:0007669"/>
    <property type="project" value="InterPro"/>
</dbReference>
<accession>A0A3B0ZI96</accession>
<dbReference type="GO" id="GO:0016020">
    <property type="term" value="C:membrane"/>
    <property type="evidence" value="ECO:0007669"/>
    <property type="project" value="UniProtKB-SubCell"/>
</dbReference>
<evidence type="ECO:0000256" key="2">
    <source>
        <dbReference type="ARBA" id="ARBA00022692"/>
    </source>
</evidence>
<keyword evidence="4 6" id="KW-1133">Transmembrane helix</keyword>
<feature type="transmembrane region" description="Helical" evidence="6">
    <location>
        <begin position="52"/>
        <end position="74"/>
    </location>
</feature>
<dbReference type="GO" id="GO:0006672">
    <property type="term" value="P:ceramide metabolic process"/>
    <property type="evidence" value="ECO:0007669"/>
    <property type="project" value="InterPro"/>
</dbReference>
<reference evidence="7" key="1">
    <citation type="submission" date="2018-06" db="EMBL/GenBank/DDBJ databases">
        <authorList>
            <person name="Zhirakovskaya E."/>
        </authorList>
    </citation>
    <scope>NUCLEOTIDE SEQUENCE</scope>
</reference>
<feature type="transmembrane region" description="Helical" evidence="6">
    <location>
        <begin position="201"/>
        <end position="218"/>
    </location>
</feature>
<feature type="transmembrane region" description="Helical" evidence="6">
    <location>
        <begin position="86"/>
        <end position="107"/>
    </location>
</feature>
<evidence type="ECO:0000256" key="3">
    <source>
        <dbReference type="ARBA" id="ARBA00022801"/>
    </source>
</evidence>
<comment type="subcellular location">
    <subcellularLocation>
        <location evidence="1">Membrane</location>
        <topology evidence="1">Multi-pass membrane protein</topology>
    </subcellularLocation>
</comment>
<evidence type="ECO:0000256" key="5">
    <source>
        <dbReference type="ARBA" id="ARBA00023136"/>
    </source>
</evidence>
<gene>
    <name evidence="7" type="ORF">MNBD_GAMMA23-501</name>
</gene>
<dbReference type="AlphaFoldDB" id="A0A3B0ZI96"/>
<keyword evidence="3" id="KW-0378">Hydrolase</keyword>
<feature type="transmembrane region" description="Helical" evidence="6">
    <location>
        <begin position="119"/>
        <end position="137"/>
    </location>
</feature>
<dbReference type="Pfam" id="PF05875">
    <property type="entry name" value="Ceramidase"/>
    <property type="match status" value="1"/>
</dbReference>
<feature type="transmembrane region" description="Helical" evidence="6">
    <location>
        <begin position="233"/>
        <end position="251"/>
    </location>
</feature>
<dbReference type="PANTHER" id="PTHR34368">
    <property type="entry name" value="OS01G0962200 PROTEIN"/>
    <property type="match status" value="1"/>
</dbReference>
<evidence type="ECO:0000256" key="1">
    <source>
        <dbReference type="ARBA" id="ARBA00004141"/>
    </source>
</evidence>
<evidence type="ECO:0000256" key="4">
    <source>
        <dbReference type="ARBA" id="ARBA00022989"/>
    </source>
</evidence>
<keyword evidence="2 6" id="KW-0812">Transmembrane</keyword>
<evidence type="ECO:0000256" key="6">
    <source>
        <dbReference type="SAM" id="Phobius"/>
    </source>
</evidence>
<dbReference type="PANTHER" id="PTHR34368:SF1">
    <property type="entry name" value="OS01G0962200 PROTEIN"/>
    <property type="match status" value="1"/>
</dbReference>
<feature type="transmembrane region" description="Helical" evidence="6">
    <location>
        <begin position="174"/>
        <end position="192"/>
    </location>
</feature>
<name>A0A3B0ZI96_9ZZZZ</name>
<feature type="transmembrane region" description="Helical" evidence="6">
    <location>
        <begin position="144"/>
        <end position="162"/>
    </location>
</feature>
<proteinExistence type="predicted"/>
<dbReference type="InterPro" id="IPR008901">
    <property type="entry name" value="ACER"/>
</dbReference>